<proteinExistence type="predicted"/>
<gene>
    <name evidence="2" type="ORF">IAD12_07785</name>
</gene>
<dbReference type="PIRSF" id="PIRSF010606">
    <property type="entry name" value="Spore_coat_CotJB"/>
    <property type="match status" value="1"/>
</dbReference>
<evidence type="ECO:0000313" key="2">
    <source>
        <dbReference type="EMBL" id="HIU00140.1"/>
    </source>
</evidence>
<feature type="domain" description="Protein CotJB" evidence="1">
    <location>
        <begin position="6"/>
        <end position="81"/>
    </location>
</feature>
<sequence>MNEKMEKMKLIQELGFVLTELGLYLNSHPDSSEALARFESTRGLYVNAKNEYENLYGPLTYDGVNTVRDGWSWINSPWPWEGAC</sequence>
<evidence type="ECO:0000313" key="3">
    <source>
        <dbReference type="Proteomes" id="UP000824159"/>
    </source>
</evidence>
<keyword evidence="2" id="KW-0167">Capsid protein</keyword>
<dbReference type="AlphaFoldDB" id="A0A9D1HDX3"/>
<comment type="caution">
    <text evidence="2">The sequence shown here is derived from an EMBL/GenBank/DDBJ whole genome shotgun (WGS) entry which is preliminary data.</text>
</comment>
<reference evidence="2" key="2">
    <citation type="journal article" date="2021" name="PeerJ">
        <title>Extensive microbial diversity within the chicken gut microbiome revealed by metagenomics and culture.</title>
        <authorList>
            <person name="Gilroy R."/>
            <person name="Ravi A."/>
            <person name="Getino M."/>
            <person name="Pursley I."/>
            <person name="Horton D.L."/>
            <person name="Alikhan N.F."/>
            <person name="Baker D."/>
            <person name="Gharbi K."/>
            <person name="Hall N."/>
            <person name="Watson M."/>
            <person name="Adriaenssens E.M."/>
            <person name="Foster-Nyarko E."/>
            <person name="Jarju S."/>
            <person name="Secka A."/>
            <person name="Antonio M."/>
            <person name="Oren A."/>
            <person name="Chaudhuri R.R."/>
            <person name="La Ragione R."/>
            <person name="Hildebrand F."/>
            <person name="Pallen M.J."/>
        </authorList>
    </citation>
    <scope>NUCLEOTIDE SEQUENCE</scope>
    <source>
        <strain evidence="2">CHK176-22527</strain>
    </source>
</reference>
<dbReference type="InterPro" id="IPR016571">
    <property type="entry name" value="Spore_coat_assembly_CotJB"/>
</dbReference>
<dbReference type="Proteomes" id="UP000824159">
    <property type="component" value="Unassembled WGS sequence"/>
</dbReference>
<accession>A0A9D1HDX3</accession>
<keyword evidence="2" id="KW-0946">Virion</keyword>
<evidence type="ECO:0000259" key="1">
    <source>
        <dbReference type="Pfam" id="PF12652"/>
    </source>
</evidence>
<reference evidence="2" key="1">
    <citation type="submission" date="2020-10" db="EMBL/GenBank/DDBJ databases">
        <authorList>
            <person name="Gilroy R."/>
        </authorList>
    </citation>
    <scope>NUCLEOTIDE SEQUENCE</scope>
    <source>
        <strain evidence="2">CHK176-22527</strain>
    </source>
</reference>
<dbReference type="Pfam" id="PF12652">
    <property type="entry name" value="CotJB"/>
    <property type="match status" value="1"/>
</dbReference>
<dbReference type="EMBL" id="DVLX01000094">
    <property type="protein sequence ID" value="HIU00140.1"/>
    <property type="molecule type" value="Genomic_DNA"/>
</dbReference>
<organism evidence="2 3">
    <name type="scientific">Candidatus Allocopromorpha excrementavium</name>
    <dbReference type="NCBI Taxonomy" id="2840741"/>
    <lineage>
        <taxon>Bacteria</taxon>
        <taxon>Bacillati</taxon>
        <taxon>Bacillota</taxon>
        <taxon>Clostridia</taxon>
        <taxon>Eubacteriales</taxon>
        <taxon>Eubacteriaceae</taxon>
        <taxon>Eubacteriaceae incertae sedis</taxon>
        <taxon>Candidatus Allocopromorpha</taxon>
    </lineage>
</organism>
<name>A0A9D1HDX3_9FIRM</name>
<dbReference type="InterPro" id="IPR024207">
    <property type="entry name" value="CotJB_dom"/>
</dbReference>
<protein>
    <submittedName>
        <fullName evidence="2">Spore coat protein CotJB</fullName>
    </submittedName>
</protein>